<gene>
    <name evidence="2" type="ORF">g.53030</name>
</gene>
<dbReference type="EMBL" id="GEBQ01025047">
    <property type="protein sequence ID" value="JAT14930.1"/>
    <property type="molecule type" value="Transcribed_RNA"/>
</dbReference>
<feature type="region of interest" description="Disordered" evidence="1">
    <location>
        <begin position="131"/>
        <end position="184"/>
    </location>
</feature>
<feature type="compositionally biased region" description="Basic residues" evidence="1">
    <location>
        <begin position="136"/>
        <end position="184"/>
    </location>
</feature>
<protein>
    <submittedName>
        <fullName evidence="2">Uncharacterized protein</fullName>
    </submittedName>
</protein>
<proteinExistence type="predicted"/>
<feature type="non-terminal residue" evidence="2">
    <location>
        <position position="1"/>
    </location>
</feature>
<evidence type="ECO:0000256" key="1">
    <source>
        <dbReference type="SAM" id="MobiDB-lite"/>
    </source>
</evidence>
<name>A0A1B6KU10_9HEMI</name>
<reference evidence="2" key="1">
    <citation type="submission" date="2015-11" db="EMBL/GenBank/DDBJ databases">
        <title>De novo transcriptome assembly of four potential Pierce s Disease insect vectors from Arizona vineyards.</title>
        <authorList>
            <person name="Tassone E.E."/>
        </authorList>
    </citation>
    <scope>NUCLEOTIDE SEQUENCE</scope>
</reference>
<sequence length="184" mass="22312">NDIDPLSCLVTQMNAKLNNVSLLIDRSNLIGYPVWHDYDVVLIGDTFYNYKEVVLMIPWLDNFQSNQNKSVYLGDPGRPYMALFKRRHHLFRVAEYHLSEVSRFINKGFKMTKVYKYFHIKPRRLKPKQLRILQRTTKRPRGTKWPRRPTLKRQRMRRKKSKRNMKPTAKKKRKRRNRPKNKKS</sequence>
<dbReference type="AlphaFoldDB" id="A0A1B6KU10"/>
<accession>A0A1B6KU10</accession>
<organism evidence="2">
    <name type="scientific">Graphocephala atropunctata</name>
    <dbReference type="NCBI Taxonomy" id="36148"/>
    <lineage>
        <taxon>Eukaryota</taxon>
        <taxon>Metazoa</taxon>
        <taxon>Ecdysozoa</taxon>
        <taxon>Arthropoda</taxon>
        <taxon>Hexapoda</taxon>
        <taxon>Insecta</taxon>
        <taxon>Pterygota</taxon>
        <taxon>Neoptera</taxon>
        <taxon>Paraneoptera</taxon>
        <taxon>Hemiptera</taxon>
        <taxon>Auchenorrhyncha</taxon>
        <taxon>Membracoidea</taxon>
        <taxon>Cicadellidae</taxon>
        <taxon>Cicadellinae</taxon>
        <taxon>Cicadellini</taxon>
        <taxon>Graphocephala</taxon>
    </lineage>
</organism>
<evidence type="ECO:0000313" key="2">
    <source>
        <dbReference type="EMBL" id="JAT14930.1"/>
    </source>
</evidence>